<evidence type="ECO:0000256" key="4">
    <source>
        <dbReference type="SAM" id="MobiDB-lite"/>
    </source>
</evidence>
<feature type="repeat" description="WD" evidence="3">
    <location>
        <begin position="85"/>
        <end position="118"/>
    </location>
</feature>
<name>A0ABD2Q3Q2_9PLAT</name>
<evidence type="ECO:0000256" key="2">
    <source>
        <dbReference type="PROSITE-ProRule" id="PRU00035"/>
    </source>
</evidence>
<reference evidence="6 7" key="1">
    <citation type="submission" date="2024-11" db="EMBL/GenBank/DDBJ databases">
        <title>Adaptive evolution of stress response genes in parasites aligns with host niche diversity.</title>
        <authorList>
            <person name="Hahn C."/>
            <person name="Resl P."/>
        </authorList>
    </citation>
    <scope>NUCLEOTIDE SEQUENCE [LARGE SCALE GENOMIC DNA]</scope>
    <source>
        <strain evidence="6">EGGRZ-B1_66</strain>
        <tissue evidence="6">Body</tissue>
    </source>
</reference>
<feature type="compositionally biased region" description="Low complexity" evidence="4">
    <location>
        <begin position="1432"/>
        <end position="1442"/>
    </location>
</feature>
<dbReference type="InterPro" id="IPR036322">
    <property type="entry name" value="WD40_repeat_dom_sf"/>
</dbReference>
<dbReference type="InterPro" id="IPR057451">
    <property type="entry name" value="BRWD/PHIP_AD"/>
</dbReference>
<dbReference type="InterPro" id="IPR001487">
    <property type="entry name" value="Bromodomain"/>
</dbReference>
<dbReference type="InterPro" id="IPR001680">
    <property type="entry name" value="WD40_rpt"/>
</dbReference>
<feature type="region of interest" description="Disordered" evidence="4">
    <location>
        <begin position="1348"/>
        <end position="1384"/>
    </location>
</feature>
<dbReference type="PANTHER" id="PTHR16266">
    <property type="entry name" value="WD REPEAT DOMAIN 9"/>
    <property type="match status" value="1"/>
</dbReference>
<feature type="compositionally biased region" description="Low complexity" evidence="4">
    <location>
        <begin position="754"/>
        <end position="769"/>
    </location>
</feature>
<evidence type="ECO:0000313" key="6">
    <source>
        <dbReference type="EMBL" id="KAL3313752.1"/>
    </source>
</evidence>
<feature type="repeat" description="WD" evidence="3">
    <location>
        <begin position="133"/>
        <end position="174"/>
    </location>
</feature>
<evidence type="ECO:0000256" key="3">
    <source>
        <dbReference type="PROSITE-ProRule" id="PRU00221"/>
    </source>
</evidence>
<protein>
    <recommendedName>
        <fullName evidence="5">Bromo domain-containing protein</fullName>
    </recommendedName>
</protein>
<feature type="compositionally biased region" description="Acidic residues" evidence="4">
    <location>
        <begin position="1367"/>
        <end position="1380"/>
    </location>
</feature>
<feature type="region of interest" description="Disordered" evidence="4">
    <location>
        <begin position="749"/>
        <end position="889"/>
    </location>
</feature>
<dbReference type="Gene3D" id="2.130.10.10">
    <property type="entry name" value="YVTN repeat-like/Quinoprotein amine dehydrogenase"/>
    <property type="match status" value="2"/>
</dbReference>
<dbReference type="PROSITE" id="PS50294">
    <property type="entry name" value="WD_REPEATS_REGION"/>
    <property type="match status" value="2"/>
</dbReference>
<evidence type="ECO:0000256" key="1">
    <source>
        <dbReference type="ARBA" id="ARBA00023117"/>
    </source>
</evidence>
<accession>A0ABD2Q3Q2</accession>
<feature type="domain" description="Bromo" evidence="5">
    <location>
        <begin position="1498"/>
        <end position="1576"/>
    </location>
</feature>
<feature type="repeat" description="WD" evidence="3">
    <location>
        <begin position="351"/>
        <end position="393"/>
    </location>
</feature>
<feature type="region of interest" description="Disordered" evidence="4">
    <location>
        <begin position="690"/>
        <end position="728"/>
    </location>
</feature>
<dbReference type="Proteomes" id="UP001626550">
    <property type="component" value="Unassembled WGS sequence"/>
</dbReference>
<dbReference type="PANTHER" id="PTHR16266:SF17">
    <property type="entry name" value="BRWD3"/>
    <property type="match status" value="1"/>
</dbReference>
<feature type="region of interest" description="Disordered" evidence="4">
    <location>
        <begin position="1607"/>
        <end position="1665"/>
    </location>
</feature>
<evidence type="ECO:0000313" key="7">
    <source>
        <dbReference type="Proteomes" id="UP001626550"/>
    </source>
</evidence>
<feature type="region of interest" description="Disordered" evidence="4">
    <location>
        <begin position="1425"/>
        <end position="1473"/>
    </location>
</feature>
<feature type="compositionally biased region" description="Basic and acidic residues" evidence="4">
    <location>
        <begin position="1655"/>
        <end position="1665"/>
    </location>
</feature>
<dbReference type="Pfam" id="PF25313">
    <property type="entry name" value="BRWD_AD"/>
    <property type="match status" value="1"/>
</dbReference>
<dbReference type="SUPFAM" id="SSF47370">
    <property type="entry name" value="Bromodomain"/>
    <property type="match status" value="2"/>
</dbReference>
<feature type="compositionally biased region" description="Basic residues" evidence="4">
    <location>
        <begin position="816"/>
        <end position="847"/>
    </location>
</feature>
<feature type="compositionally biased region" description="Polar residues" evidence="4">
    <location>
        <begin position="1456"/>
        <end position="1473"/>
    </location>
</feature>
<comment type="caution">
    <text evidence="6">The sequence shown here is derived from an EMBL/GenBank/DDBJ whole genome shotgun (WGS) entry which is preliminary data.</text>
</comment>
<dbReference type="InterPro" id="IPR015943">
    <property type="entry name" value="WD40/YVTN_repeat-like_dom_sf"/>
</dbReference>
<feature type="compositionally biased region" description="Acidic residues" evidence="4">
    <location>
        <begin position="714"/>
        <end position="725"/>
    </location>
</feature>
<dbReference type="Pfam" id="PF00439">
    <property type="entry name" value="Bromodomain"/>
    <property type="match status" value="2"/>
</dbReference>
<dbReference type="Pfam" id="PF00400">
    <property type="entry name" value="WD40"/>
    <property type="match status" value="3"/>
</dbReference>
<keyword evidence="3" id="KW-0853">WD repeat</keyword>
<dbReference type="SMART" id="SM00297">
    <property type="entry name" value="BROMO"/>
    <property type="match status" value="2"/>
</dbReference>
<feature type="compositionally biased region" description="Basic residues" evidence="4">
    <location>
        <begin position="1630"/>
        <end position="1639"/>
    </location>
</feature>
<dbReference type="PROSITE" id="PS50014">
    <property type="entry name" value="BROMODOMAIN_2"/>
    <property type="match status" value="2"/>
</dbReference>
<feature type="compositionally biased region" description="Polar residues" evidence="4">
    <location>
        <begin position="1614"/>
        <end position="1625"/>
    </location>
</feature>
<dbReference type="SUPFAM" id="SSF50978">
    <property type="entry name" value="WD40 repeat-like"/>
    <property type="match status" value="1"/>
</dbReference>
<sequence>MVSFFCYLLISQDYVHPLIDDSSLAFIAKNSNLISYVQNLVDDNIKYRFNAFYLVDTLLASQKCPSRLALEPKSAYEKVQLNNHILGHRSSIFGLLVDKRGEYIITGSDDHTLKIWSLIKSIDSVKPILTHTLRGHVAEIIDLCLSIDNHLLVSVDYNCILVVWCMKTGQPVASLNGPKHLRNVSGLYIFVEPTEESACSNVQNCWIMVSSYCGGLNYTCCSIELKPSIHFAASKNEEEFLSFSLSPGGSHMAIGTSIGNIIIYGFPELAAAPMLLSRTEPMSGSINNISFSNRDLNIIASSTTGDLLWLWKVCRPTMLAWSMDDTYIIVSAKFGQVFVYDAWTREFLTLLEGHDGIIFSLAPSPLDPDILVTGGVDGRLIVWHIKRKIQLYSYLYPPGHIDLTEGIVWELPAGETFQPTPASTQDLVQRPRLKNSQRISNIVHLPTHLGVGFLAQRDMALMVFGEIGILFNSMSQMVGAEAHIRPSNNRAETVNISDEAVPALESSIASSLNTMARPPCLLLEVLHSPSQIPFSLLPPAYLINIHGFPHCTGRQRQQMVGRRNLARDSDLKPTLSVDECDINDVIIDDIQFAENVPGDYYANQPVKAHENLREEEKRYLWRCPWLNDYTLIEPIWSTHERRSLFLDCRQAFQEELNPSLQPRQKLLLAATADACSLFCQKISKTLAEKPTPTISISDPPVPEVTSTAPAPMGEDSDSDSDEDSDWNQNEDVSIGWWYHRKRQRRRKAVAENPGLAANSSSNMGNSSAGQEASEDYIPSGQTEDSGSSSSTGSSNSASSSSSSSSPQQEQNGMLRRSARQLKRQKMSKMRKQRRQQAHSNKRPRRNKSLPLTSPPLGGYRGHGVTELQVTQEEEENESSPGSEHKRRVTRSLARQLHVNTDSQDTQPTPLSPKLPWPVVPPKWTGPDIDWLSLLKPQCLPYVPQMHDTVNAWANQSVPAVDPPVNPMVLKPESICSSTACVERLRRLTDAWPEIEASQLPVLELDEQIPAEMLCTVTGIAYHLIRIASGKRAWMRHHRWRNGKRRDKAEECSNIECTDSFVRLVTLRLETEDGRKLLIRYHDMDGILDFLVPTAAYEKSLEQSWSVGDQFMASVGEKGEWWLGEVTGFVDQPDSKSSDHWLAIQMKWAPAEPSSAEEVVSIELASPWDLYPICYENGDELGLSKRQICQLFGSRPLSDHHDYRNEHMNASHIVFFSALLHELFLAEHLVKAFAVPVDLAAYPDYILVNPMPVDLTFVQARLGNGFYRNVDAFLFDLVLMTNNTLRYNRPNSTLVSQAEHILRLLLQAVMATLQGEDTASLMHTFKQELASDSFELPEPNHQAIESSFEAEKQIPGPSTALNKCSSEEKDEEVDDDGEESDDTRRYKLRRSKRHRRLVMREMDEHSESELEIPQIRVNSRYNTRLRKRVLPNSSKGRASSSVRRSSRFRRIESDESTQGQNATPSSEQSEAQVDTTVDWRTQVDDQLQTIFCSMESKFFIKPVDTDTYQDYLDYVDEPMDLGLIVQRVKTGKMVKGQSCSSRQFDSMPNYSPSNCLRDLYLVVANSEAYNTDPNYLIFEHTQFMHRWLQNVMEPILVQSGASPPSDVNLMPLQALSPQSDSSSNTAILARPKSKRQRRAARSLEDTSSDSTAEIRISTRREPRYKL</sequence>
<feature type="domain" description="Bromo" evidence="5">
    <location>
        <begin position="1224"/>
        <end position="1294"/>
    </location>
</feature>
<evidence type="ECO:0000259" key="5">
    <source>
        <dbReference type="PROSITE" id="PS50014"/>
    </source>
</evidence>
<proteinExistence type="predicted"/>
<keyword evidence="7" id="KW-1185">Reference proteome</keyword>
<organism evidence="6 7">
    <name type="scientific">Cichlidogyrus casuarinus</name>
    <dbReference type="NCBI Taxonomy" id="1844966"/>
    <lineage>
        <taxon>Eukaryota</taxon>
        <taxon>Metazoa</taxon>
        <taxon>Spiralia</taxon>
        <taxon>Lophotrochozoa</taxon>
        <taxon>Platyhelminthes</taxon>
        <taxon>Monogenea</taxon>
        <taxon>Monopisthocotylea</taxon>
        <taxon>Dactylogyridea</taxon>
        <taxon>Ancyrocephalidae</taxon>
        <taxon>Cichlidogyrus</taxon>
    </lineage>
</organism>
<dbReference type="SMART" id="SM00320">
    <property type="entry name" value="WD40"/>
    <property type="match status" value="5"/>
</dbReference>
<gene>
    <name evidence="6" type="ORF">Ciccas_007643</name>
</gene>
<dbReference type="InterPro" id="IPR052060">
    <property type="entry name" value="Bromo_WD_repeat"/>
</dbReference>
<feature type="compositionally biased region" description="Low complexity" evidence="4">
    <location>
        <begin position="785"/>
        <end position="805"/>
    </location>
</feature>
<dbReference type="InterPro" id="IPR036427">
    <property type="entry name" value="Bromodomain-like_sf"/>
</dbReference>
<dbReference type="EMBL" id="JBJKFK010001203">
    <property type="protein sequence ID" value="KAL3313752.1"/>
    <property type="molecule type" value="Genomic_DNA"/>
</dbReference>
<dbReference type="PROSITE" id="PS50082">
    <property type="entry name" value="WD_REPEATS_2"/>
    <property type="match status" value="3"/>
</dbReference>
<keyword evidence="1 2" id="KW-0103">Bromodomain</keyword>
<dbReference type="Gene3D" id="1.20.920.10">
    <property type="entry name" value="Bromodomain-like"/>
    <property type="match status" value="2"/>
</dbReference>